<accession>A0A841IJQ7</accession>
<reference evidence="1 2" key="1">
    <citation type="submission" date="2020-08" db="EMBL/GenBank/DDBJ databases">
        <title>Genomic Encyclopedia of Type Strains, Phase III (KMG-III): the genomes of soil and plant-associated and newly described type strains.</title>
        <authorList>
            <person name="Whitman W."/>
        </authorList>
    </citation>
    <scope>NUCLEOTIDE SEQUENCE [LARGE SCALE GENOMIC DNA]</scope>
    <source>
        <strain evidence="1 2">CECT 8712</strain>
    </source>
</reference>
<evidence type="ECO:0000313" key="2">
    <source>
        <dbReference type="Proteomes" id="UP000536604"/>
    </source>
</evidence>
<proteinExistence type="predicted"/>
<comment type="caution">
    <text evidence="1">The sequence shown here is derived from an EMBL/GenBank/DDBJ whole genome shotgun (WGS) entry which is preliminary data.</text>
</comment>
<dbReference type="EMBL" id="JACHJO010000001">
    <property type="protein sequence ID" value="MBB6118360.1"/>
    <property type="molecule type" value="Genomic_DNA"/>
</dbReference>
<dbReference type="AlphaFoldDB" id="A0A841IJQ7"/>
<evidence type="ECO:0000313" key="1">
    <source>
        <dbReference type="EMBL" id="MBB6118360.1"/>
    </source>
</evidence>
<keyword evidence="2" id="KW-1185">Reference proteome</keyword>
<protein>
    <submittedName>
        <fullName evidence="1">Uncharacterized protein</fullName>
    </submittedName>
</protein>
<name>A0A841IJQ7_9ACTN</name>
<sequence length="50" mass="5432">MKGLTRITERGPVLCDYCGLSMQEANQRMRSGMGGFASFCTHLPPTALPT</sequence>
<organism evidence="1 2">
    <name type="scientific">Nocardiopsis algeriensis</name>
    <dbReference type="NCBI Taxonomy" id="1478215"/>
    <lineage>
        <taxon>Bacteria</taxon>
        <taxon>Bacillati</taxon>
        <taxon>Actinomycetota</taxon>
        <taxon>Actinomycetes</taxon>
        <taxon>Streptosporangiales</taxon>
        <taxon>Nocardiopsidaceae</taxon>
        <taxon>Nocardiopsis</taxon>
    </lineage>
</organism>
<gene>
    <name evidence="1" type="ORF">FHS13_000288</name>
</gene>
<dbReference type="Proteomes" id="UP000536604">
    <property type="component" value="Unassembled WGS sequence"/>
</dbReference>